<dbReference type="InterPro" id="IPR057218">
    <property type="entry name" value="DUF7896"/>
</dbReference>
<dbReference type="OrthoDB" id="5377599at2759"/>
<dbReference type="Pfam" id="PF25438">
    <property type="entry name" value="DUF7896"/>
    <property type="match status" value="1"/>
</dbReference>
<feature type="region of interest" description="Disordered" evidence="1">
    <location>
        <begin position="364"/>
        <end position="385"/>
    </location>
</feature>
<feature type="domain" description="C2H2-type" evidence="2">
    <location>
        <begin position="197"/>
        <end position="218"/>
    </location>
</feature>
<feature type="compositionally biased region" description="Low complexity" evidence="1">
    <location>
        <begin position="370"/>
        <end position="381"/>
    </location>
</feature>
<reference evidence="3 4" key="1">
    <citation type="journal article" date="2016" name="Genome Biol. Evol.">
        <title>Divergent and convergent evolution of fungal pathogenicity.</title>
        <authorList>
            <person name="Shang Y."/>
            <person name="Xiao G."/>
            <person name="Zheng P."/>
            <person name="Cen K."/>
            <person name="Zhan S."/>
            <person name="Wang C."/>
        </authorList>
    </citation>
    <scope>NUCLEOTIDE SEQUENCE [LARGE SCALE GENOMIC DNA]</scope>
    <source>
        <strain evidence="3 4">RCEF 3172</strain>
    </source>
</reference>
<accession>A0A167K4L3</accession>
<protein>
    <recommendedName>
        <fullName evidence="2">C2H2-type domain-containing protein</fullName>
    </recommendedName>
</protein>
<comment type="caution">
    <text evidence="3">The sequence shown here is derived from an EMBL/GenBank/DDBJ whole genome shotgun (WGS) entry which is preliminary data.</text>
</comment>
<dbReference type="EMBL" id="AZHA01000002">
    <property type="protein sequence ID" value="OAA51207.1"/>
    <property type="molecule type" value="Genomic_DNA"/>
</dbReference>
<keyword evidence="4" id="KW-1185">Reference proteome</keyword>
<evidence type="ECO:0000259" key="2">
    <source>
        <dbReference type="PROSITE" id="PS00028"/>
    </source>
</evidence>
<dbReference type="Proteomes" id="UP000076863">
    <property type="component" value="Unassembled WGS sequence"/>
</dbReference>
<feature type="region of interest" description="Disordered" evidence="1">
    <location>
        <begin position="164"/>
        <end position="195"/>
    </location>
</feature>
<dbReference type="AlphaFoldDB" id="A0A167K4L3"/>
<feature type="region of interest" description="Disordered" evidence="1">
    <location>
        <begin position="321"/>
        <end position="348"/>
    </location>
</feature>
<sequence length="493" mass="54998">MDYTFENGTGLPELPTASYSGVSSDGFSLLNGTQFQFFSPNYAAGAETYTFGADTQPNWQWFAPDTEEAVEASSTQDINTPEYIDTQISDSYTAEISPVGFAASPMQQATLHSTERFEPPADAVAGRSARPSGTTTHEKVSIRSLRALTNSNYHAVRQRFLLPSSKSLPASPSSDRARQGTGSKAGKGRKKEEKRKCEICQKELSGDHEYVRHFKLVHEPEGWRWEVIDPRSKGLRPLFHIPFDISDCKNCQLRKLYGINYNAAAHIRRVHFKSTPNSKKGHRGGSSGGAWPEIRYLECYYMKLVHIRQISQNTVKPKEGIDYERTGREQATIYREPNSRRHSSVPAAASSGCEEQARLCHSFPVNSPQLSTTSSDSLSTSDEARTDYHDSVITSPTDMTPPVNSFIALEDQAEHFNLFNSLSSETYLRLNDRFFLSEEQADAYQFPATDSPGTVLSTSSDDTTQFNLYGETFYPEQIDFNEVASPFGSQEPV</sequence>
<feature type="compositionally biased region" description="Low complexity" evidence="1">
    <location>
        <begin position="164"/>
        <end position="174"/>
    </location>
</feature>
<evidence type="ECO:0000256" key="1">
    <source>
        <dbReference type="SAM" id="MobiDB-lite"/>
    </source>
</evidence>
<name>A0A167K4L3_9HYPO</name>
<dbReference type="PROSITE" id="PS00028">
    <property type="entry name" value="ZINC_FINGER_C2H2_1"/>
    <property type="match status" value="1"/>
</dbReference>
<dbReference type="PANTHER" id="PTHR42031:SF1">
    <property type="entry name" value="KEY LIME PATHOGENICITY PROTEIN"/>
    <property type="match status" value="1"/>
</dbReference>
<gene>
    <name evidence="3" type="ORF">BBO_01154</name>
</gene>
<feature type="region of interest" description="Disordered" evidence="1">
    <location>
        <begin position="116"/>
        <end position="141"/>
    </location>
</feature>
<dbReference type="InterPro" id="IPR013087">
    <property type="entry name" value="Znf_C2H2_type"/>
</dbReference>
<dbReference type="PANTHER" id="PTHR42031">
    <property type="entry name" value="KEY LIME PATHOGENICITY PROTEIN"/>
    <property type="match status" value="1"/>
</dbReference>
<organism evidence="3 4">
    <name type="scientific">Beauveria brongniartii RCEF 3172</name>
    <dbReference type="NCBI Taxonomy" id="1081107"/>
    <lineage>
        <taxon>Eukaryota</taxon>
        <taxon>Fungi</taxon>
        <taxon>Dikarya</taxon>
        <taxon>Ascomycota</taxon>
        <taxon>Pezizomycotina</taxon>
        <taxon>Sordariomycetes</taxon>
        <taxon>Hypocreomycetidae</taxon>
        <taxon>Hypocreales</taxon>
        <taxon>Cordycipitaceae</taxon>
        <taxon>Beauveria</taxon>
        <taxon>Beauveria brongniartii</taxon>
    </lineage>
</organism>
<evidence type="ECO:0000313" key="3">
    <source>
        <dbReference type="EMBL" id="OAA51207.1"/>
    </source>
</evidence>
<evidence type="ECO:0000313" key="4">
    <source>
        <dbReference type="Proteomes" id="UP000076863"/>
    </source>
</evidence>
<proteinExistence type="predicted"/>